<gene>
    <name evidence="1" type="ORF">V8G54_029444</name>
</gene>
<proteinExistence type="predicted"/>
<dbReference type="EMBL" id="CP144692">
    <property type="protein sequence ID" value="WVY97293.1"/>
    <property type="molecule type" value="Genomic_DNA"/>
</dbReference>
<dbReference type="AlphaFoldDB" id="A0AAQ3RJ66"/>
<keyword evidence="2" id="KW-1185">Reference proteome</keyword>
<sequence>MWCLTWVSLEEPIKIVCCPITNFLLPSLSTLLSSWHVSIFTVTNSVIPTVTYTLSNPISCLIGAPVTRSEVAGSQNTSTTCDPFRGPMFFTPITSKNVKSSQFMEEMSTAWVAEPEEKMLCASEMDVV</sequence>
<evidence type="ECO:0000313" key="2">
    <source>
        <dbReference type="Proteomes" id="UP001374535"/>
    </source>
</evidence>
<protein>
    <submittedName>
        <fullName evidence="1">Uncharacterized protein</fullName>
    </submittedName>
</protein>
<evidence type="ECO:0000313" key="1">
    <source>
        <dbReference type="EMBL" id="WVY97293.1"/>
    </source>
</evidence>
<dbReference type="Proteomes" id="UP001374535">
    <property type="component" value="Chromosome 9"/>
</dbReference>
<reference evidence="1 2" key="1">
    <citation type="journal article" date="2023" name="Life. Sci Alliance">
        <title>Evolutionary insights into 3D genome organization and epigenetic landscape of Vigna mungo.</title>
        <authorList>
            <person name="Junaid A."/>
            <person name="Singh B."/>
            <person name="Bhatia S."/>
        </authorList>
    </citation>
    <scope>NUCLEOTIDE SEQUENCE [LARGE SCALE GENOMIC DNA]</scope>
    <source>
        <strain evidence="1">Urdbean</strain>
    </source>
</reference>
<accession>A0AAQ3RJ66</accession>
<name>A0AAQ3RJ66_VIGMU</name>
<organism evidence="1 2">
    <name type="scientific">Vigna mungo</name>
    <name type="common">Black gram</name>
    <name type="synonym">Phaseolus mungo</name>
    <dbReference type="NCBI Taxonomy" id="3915"/>
    <lineage>
        <taxon>Eukaryota</taxon>
        <taxon>Viridiplantae</taxon>
        <taxon>Streptophyta</taxon>
        <taxon>Embryophyta</taxon>
        <taxon>Tracheophyta</taxon>
        <taxon>Spermatophyta</taxon>
        <taxon>Magnoliopsida</taxon>
        <taxon>eudicotyledons</taxon>
        <taxon>Gunneridae</taxon>
        <taxon>Pentapetalae</taxon>
        <taxon>rosids</taxon>
        <taxon>fabids</taxon>
        <taxon>Fabales</taxon>
        <taxon>Fabaceae</taxon>
        <taxon>Papilionoideae</taxon>
        <taxon>50 kb inversion clade</taxon>
        <taxon>NPAAA clade</taxon>
        <taxon>indigoferoid/millettioid clade</taxon>
        <taxon>Phaseoleae</taxon>
        <taxon>Vigna</taxon>
    </lineage>
</organism>